<dbReference type="EMBL" id="JAGQLK010000152">
    <property type="protein sequence ID" value="MCA9383850.1"/>
    <property type="molecule type" value="Genomic_DNA"/>
</dbReference>
<reference evidence="1" key="1">
    <citation type="submission" date="2020-04" db="EMBL/GenBank/DDBJ databases">
        <authorList>
            <person name="Zhang T."/>
        </authorList>
    </citation>
    <scope>NUCLEOTIDE SEQUENCE</scope>
    <source>
        <strain evidence="1">HKST-UBA14</strain>
    </source>
</reference>
<gene>
    <name evidence="1" type="ORF">KC909_05810</name>
</gene>
<organism evidence="1 2">
    <name type="scientific">Candidatus Dojkabacteria bacterium</name>
    <dbReference type="NCBI Taxonomy" id="2099670"/>
    <lineage>
        <taxon>Bacteria</taxon>
        <taxon>Candidatus Dojkabacteria</taxon>
    </lineage>
</organism>
<evidence type="ECO:0000313" key="1">
    <source>
        <dbReference type="EMBL" id="MCA9383850.1"/>
    </source>
</evidence>
<accession>A0A955RJW8</accession>
<proteinExistence type="predicted"/>
<dbReference type="Pfam" id="PF10706">
    <property type="entry name" value="Aminoglyc_resit"/>
    <property type="match status" value="1"/>
</dbReference>
<dbReference type="Gene3D" id="3.30.460.40">
    <property type="match status" value="1"/>
</dbReference>
<reference evidence="1" key="2">
    <citation type="journal article" date="2021" name="Microbiome">
        <title>Successional dynamics and alternative stable states in a saline activated sludge microbial community over 9 years.</title>
        <authorList>
            <person name="Wang Y."/>
            <person name="Ye J."/>
            <person name="Ju F."/>
            <person name="Liu L."/>
            <person name="Boyd J.A."/>
            <person name="Deng Y."/>
            <person name="Parks D.H."/>
            <person name="Jiang X."/>
            <person name="Yin X."/>
            <person name="Woodcroft B.J."/>
            <person name="Tyson G.W."/>
            <person name="Hugenholtz P."/>
            <person name="Polz M.F."/>
            <person name="Zhang T."/>
        </authorList>
    </citation>
    <scope>NUCLEOTIDE SEQUENCE</scope>
    <source>
        <strain evidence="1">HKST-UBA14</strain>
    </source>
</reference>
<comment type="caution">
    <text evidence="1">The sequence shown here is derived from an EMBL/GenBank/DDBJ whole genome shotgun (WGS) entry which is preliminary data.</text>
</comment>
<dbReference type="InterPro" id="IPR019646">
    <property type="entry name" value="Aminoglyc_AdlTrfase"/>
</dbReference>
<protein>
    <submittedName>
        <fullName evidence="1">Uncharacterized protein</fullName>
    </submittedName>
</protein>
<sequence length="203" mass="22944">MFLPNPEQRRRNYIYKQAGVYKRPPVSFEHLNTFDPRTAWVIHLASTISTRFNQSQIPTIVTGGLGFVAACRNGQIYREHSDIDLLVHLNARDSVQQIFGEYGNLWEGGGQFDAVVPGSYFDYPSNHNAPSLHVDIAFYNQYTDGTLNLSQIGIDGVIDGSVLHSSQQLLGRHVYTFTPDFAWYARNLLNVGRPKDLVDLNQI</sequence>
<name>A0A955RJW8_9BACT</name>
<dbReference type="Proteomes" id="UP000783287">
    <property type="component" value="Unassembled WGS sequence"/>
</dbReference>
<dbReference type="AlphaFoldDB" id="A0A955RJW8"/>
<evidence type="ECO:0000313" key="2">
    <source>
        <dbReference type="Proteomes" id="UP000783287"/>
    </source>
</evidence>